<evidence type="ECO:0000256" key="5">
    <source>
        <dbReference type="ARBA" id="ARBA00023136"/>
    </source>
</evidence>
<evidence type="ECO:0000256" key="2">
    <source>
        <dbReference type="ARBA" id="ARBA00022475"/>
    </source>
</evidence>
<comment type="subcellular location">
    <subcellularLocation>
        <location evidence="1">Cell membrane</location>
        <topology evidence="1">Multi-pass membrane protein</topology>
    </subcellularLocation>
</comment>
<reference evidence="7 8" key="1">
    <citation type="submission" date="2021-03" db="EMBL/GenBank/DDBJ databases">
        <authorList>
            <person name="Gilmore M.S."/>
            <person name="Schwartzman J."/>
            <person name="Van Tyne D."/>
            <person name="Martin M."/>
            <person name="Earl A.M."/>
            <person name="Manson A.L."/>
            <person name="Straub T."/>
            <person name="Salamzade R."/>
            <person name="Saavedra J."/>
            <person name="Lebreton F."/>
            <person name="Prichula J."/>
            <person name="Schaufler K."/>
            <person name="Gaca A."/>
            <person name="Sgardioli B."/>
            <person name="Wagenaar J."/>
            <person name="Strong T."/>
        </authorList>
    </citation>
    <scope>NUCLEOTIDE SEQUENCE [LARGE SCALE GENOMIC DNA]</scope>
    <source>
        <strain evidence="7 8">DIV1094</strain>
    </source>
</reference>
<keyword evidence="2" id="KW-1003">Cell membrane</keyword>
<dbReference type="EMBL" id="CP147250">
    <property type="protein sequence ID" value="WYJ80431.1"/>
    <property type="molecule type" value="Genomic_DNA"/>
</dbReference>
<organism evidence="7 8">
    <name type="scientific">Candidatus Enterococcus mangumiae</name>
    <dbReference type="NCBI Taxonomy" id="2230878"/>
    <lineage>
        <taxon>Bacteria</taxon>
        <taxon>Bacillati</taxon>
        <taxon>Bacillota</taxon>
        <taxon>Bacilli</taxon>
        <taxon>Lactobacillales</taxon>
        <taxon>Enterococcaceae</taxon>
        <taxon>Enterococcus</taxon>
    </lineage>
</organism>
<evidence type="ECO:0000256" key="1">
    <source>
        <dbReference type="ARBA" id="ARBA00004651"/>
    </source>
</evidence>
<evidence type="ECO:0000313" key="8">
    <source>
        <dbReference type="Proteomes" id="UP000664360"/>
    </source>
</evidence>
<feature type="transmembrane region" description="Helical" evidence="6">
    <location>
        <begin position="137"/>
        <end position="162"/>
    </location>
</feature>
<dbReference type="InterPro" id="IPR011701">
    <property type="entry name" value="MFS"/>
</dbReference>
<dbReference type="Gene3D" id="1.20.1250.20">
    <property type="entry name" value="MFS general substrate transporter like domains"/>
    <property type="match status" value="1"/>
</dbReference>
<feature type="transmembrane region" description="Helical" evidence="6">
    <location>
        <begin position="101"/>
        <end position="125"/>
    </location>
</feature>
<feature type="transmembrane region" description="Helical" evidence="6">
    <location>
        <begin position="251"/>
        <end position="270"/>
    </location>
</feature>
<sequence length="396" mass="43581">MKNKKAFLCLILGQAVANIGDTIYTVAVISAVYSWTNSAFASAIVPVIVTGAMMVAGFLTPLLSMKLSLDKMLKLSQLMKTIFLFILAGYLSYLSEQIELGVIYLLIACIAFLDGCAEPVSMALIPQYVEKEALIRANSLFSTMLQVVNIGSWAVGASLLVWFSVSELVWIDVGLFLLCSGLFLLLPRTVQKATQGSKWKELKKGWQYVWKEPLIRTVVVMDTLEGIANTAWVSSLVLVFVSEVLKQSDKWWGYINASYFVGALLGSVIVMKNPDWFDRSKGKAIVAGSFFGGIATLLVLSTEYAPFILMCTFLIGIFFQVKNIPQATVIQQRAKEEKLLAVYAASGMIYMGTFSIAMLFMGRVADVFGVKLVYLFSGILLLLVSAIGQKKKNLFT</sequence>
<dbReference type="Pfam" id="PF07690">
    <property type="entry name" value="MFS_1"/>
    <property type="match status" value="1"/>
</dbReference>
<feature type="transmembrane region" description="Helical" evidence="6">
    <location>
        <begin position="341"/>
        <end position="362"/>
    </location>
</feature>
<evidence type="ECO:0000256" key="6">
    <source>
        <dbReference type="SAM" id="Phobius"/>
    </source>
</evidence>
<feature type="transmembrane region" description="Helical" evidence="6">
    <location>
        <begin position="304"/>
        <end position="321"/>
    </location>
</feature>
<proteinExistence type="predicted"/>
<feature type="transmembrane region" description="Helical" evidence="6">
    <location>
        <begin position="168"/>
        <end position="186"/>
    </location>
</feature>
<feature type="transmembrane region" description="Helical" evidence="6">
    <location>
        <begin position="41"/>
        <end position="63"/>
    </location>
</feature>
<feature type="transmembrane region" description="Helical" evidence="6">
    <location>
        <begin position="75"/>
        <end position="95"/>
    </location>
</feature>
<dbReference type="InterPro" id="IPR036259">
    <property type="entry name" value="MFS_trans_sf"/>
</dbReference>
<keyword evidence="8" id="KW-1185">Reference proteome</keyword>
<keyword evidence="5 6" id="KW-0472">Membrane</keyword>
<name>A0ABZ2SXI5_9ENTE</name>
<dbReference type="Proteomes" id="UP000664360">
    <property type="component" value="Chromosome"/>
</dbReference>
<dbReference type="SUPFAM" id="SSF103473">
    <property type="entry name" value="MFS general substrate transporter"/>
    <property type="match status" value="1"/>
</dbReference>
<evidence type="ECO:0000313" key="7">
    <source>
        <dbReference type="EMBL" id="WYJ80431.1"/>
    </source>
</evidence>
<reference evidence="7 8" key="2">
    <citation type="submission" date="2024-03" db="EMBL/GenBank/DDBJ databases">
        <title>The Genome Sequence of Enterococcus sp. DIV1094.</title>
        <authorList>
            <consortium name="The Broad Institute Genomics Platform"/>
            <consortium name="The Broad Institute Microbial Omics Core"/>
            <consortium name="The Broad Institute Genomic Center for Infectious Diseases"/>
            <person name="Earl A."/>
            <person name="Manson A."/>
            <person name="Gilmore M."/>
            <person name="Schwartman J."/>
            <person name="Shea T."/>
            <person name="Abouelleil A."/>
            <person name="Cao P."/>
            <person name="Chapman S."/>
            <person name="Cusick C."/>
            <person name="Young S."/>
            <person name="Neafsey D."/>
            <person name="Nusbaum C."/>
            <person name="Birren B."/>
        </authorList>
    </citation>
    <scope>NUCLEOTIDE SEQUENCE [LARGE SCALE GENOMIC DNA]</scope>
    <source>
        <strain evidence="7 8">DIV1094</strain>
    </source>
</reference>
<keyword evidence="3 6" id="KW-0812">Transmembrane</keyword>
<dbReference type="RefSeq" id="WP_206856565.1">
    <property type="nucleotide sequence ID" value="NZ_CP147250.1"/>
</dbReference>
<feature type="transmembrane region" description="Helical" evidence="6">
    <location>
        <begin position="368"/>
        <end position="388"/>
    </location>
</feature>
<protein>
    <recommendedName>
        <fullName evidence="9">MFS transporter</fullName>
    </recommendedName>
</protein>
<evidence type="ECO:0000256" key="4">
    <source>
        <dbReference type="ARBA" id="ARBA00022989"/>
    </source>
</evidence>
<dbReference type="CDD" id="cd06173">
    <property type="entry name" value="MFS_MefA_like"/>
    <property type="match status" value="1"/>
</dbReference>
<evidence type="ECO:0000256" key="3">
    <source>
        <dbReference type="ARBA" id="ARBA00022692"/>
    </source>
</evidence>
<keyword evidence="4 6" id="KW-1133">Transmembrane helix</keyword>
<dbReference type="PANTHER" id="PTHR23513:SF19">
    <property type="entry name" value="MAJOR FACILITATOR SUPERFAMILY (MFS) PROFILE DOMAIN-CONTAINING PROTEIN"/>
    <property type="match status" value="1"/>
</dbReference>
<evidence type="ECO:0008006" key="9">
    <source>
        <dbReference type="Google" id="ProtNLM"/>
    </source>
</evidence>
<dbReference type="PANTHER" id="PTHR23513">
    <property type="entry name" value="INTEGRAL MEMBRANE EFFLUX PROTEIN-RELATED"/>
    <property type="match status" value="1"/>
</dbReference>
<accession>A0ABZ2SXI5</accession>
<gene>
    <name evidence="7" type="ORF">DOK79_001994</name>
</gene>